<dbReference type="AlphaFoldDB" id="A0A8R1E7L8"/>
<organism evidence="1 2">
    <name type="scientific">Caenorhabditis japonica</name>
    <dbReference type="NCBI Taxonomy" id="281687"/>
    <lineage>
        <taxon>Eukaryota</taxon>
        <taxon>Metazoa</taxon>
        <taxon>Ecdysozoa</taxon>
        <taxon>Nematoda</taxon>
        <taxon>Chromadorea</taxon>
        <taxon>Rhabditida</taxon>
        <taxon>Rhabditina</taxon>
        <taxon>Rhabditomorpha</taxon>
        <taxon>Rhabditoidea</taxon>
        <taxon>Rhabditidae</taxon>
        <taxon>Peloderinae</taxon>
        <taxon>Caenorhabditis</taxon>
    </lineage>
</organism>
<dbReference type="Proteomes" id="UP000005237">
    <property type="component" value="Unassembled WGS sequence"/>
</dbReference>
<name>A0A8R1E7L8_CAEJA</name>
<keyword evidence="2" id="KW-1185">Reference proteome</keyword>
<accession>A0A8R1E7L8</accession>
<evidence type="ECO:0000313" key="2">
    <source>
        <dbReference type="Proteomes" id="UP000005237"/>
    </source>
</evidence>
<reference evidence="1" key="2">
    <citation type="submission" date="2022-06" db="UniProtKB">
        <authorList>
            <consortium name="EnsemblMetazoa"/>
        </authorList>
    </citation>
    <scope>IDENTIFICATION</scope>
    <source>
        <strain evidence="1">DF5081</strain>
    </source>
</reference>
<evidence type="ECO:0000313" key="1">
    <source>
        <dbReference type="EnsemblMetazoa" id="CJA25903.1"/>
    </source>
</evidence>
<sequence>MNEITTATADRFDVLETRMQTFEAPRTTLPNLFHSALSISAPINTFIDLRTAFIYKIPRIASKYQGLINPRRLQFSQHGSQVLPFAE</sequence>
<proteinExistence type="predicted"/>
<reference evidence="2" key="1">
    <citation type="submission" date="2010-08" db="EMBL/GenBank/DDBJ databases">
        <authorList>
            <consortium name="Caenorhabditis japonica Sequencing Consortium"/>
            <person name="Wilson R.K."/>
        </authorList>
    </citation>
    <scope>NUCLEOTIDE SEQUENCE [LARGE SCALE GENOMIC DNA]</scope>
    <source>
        <strain evidence="2">DF5081</strain>
    </source>
</reference>
<protein>
    <submittedName>
        <fullName evidence="1">Uncharacterized protein</fullName>
    </submittedName>
</protein>
<dbReference type="EnsemblMetazoa" id="CJA25903.1">
    <property type="protein sequence ID" value="CJA25903.1"/>
    <property type="gene ID" value="WBGene00181475"/>
</dbReference>